<dbReference type="SUPFAM" id="SSF53850">
    <property type="entry name" value="Periplasmic binding protein-like II"/>
    <property type="match status" value="1"/>
</dbReference>
<dbReference type="SUPFAM" id="SSF46785">
    <property type="entry name" value="Winged helix' DNA-binding domain"/>
    <property type="match status" value="1"/>
</dbReference>
<sequence>MSLKKYLAYITVVETGSLTKAAEKLNYTQPNISQMINSLEEEYGFPLLLRQKNGVKPTKNGLAVLHGMREIQRGYKNLSETVNGINGLETGKIRIGAYTSITTNWLPNILKEFKRQYPFIEIQVYEGNASELDHWLEEDQIDFGIGTVHNHKWEFQALFEDPIMVIMNAQHELVKRDFISLEAIESVEFILPYSDSLFEVHNIFKKAQINPNVAYQIRGDETIISMVRSNLGISLLPKLLLRRCSTDIAIKPLKTQVFRQIGVLLNTKRGAQTPSVNKMVHFIHQWTRKNN</sequence>
<keyword evidence="3" id="KW-0238">DNA-binding</keyword>
<reference evidence="5 6" key="1">
    <citation type="journal article" date="2015" name="PLoS ONE">
        <title>Genome Sequence of Bacillus endophyticus and Analysis of Its Companion Mechanism in the Ketogulonigenium vulgare-Bacillus Strain Consortium.</title>
        <authorList>
            <person name="Jia N."/>
            <person name="Du J."/>
            <person name="Ding M.Z."/>
            <person name="Gao F."/>
            <person name="Yuan Y.J."/>
        </authorList>
    </citation>
    <scope>NUCLEOTIDE SEQUENCE [LARGE SCALE GENOMIC DNA]</scope>
    <source>
        <strain evidence="5 6">Hbe603</strain>
    </source>
</reference>
<keyword evidence="4" id="KW-0804">Transcription</keyword>
<organism evidence="5 6">
    <name type="scientific">Priestia filamentosa</name>
    <dbReference type="NCBI Taxonomy" id="1402861"/>
    <lineage>
        <taxon>Bacteria</taxon>
        <taxon>Bacillati</taxon>
        <taxon>Bacillota</taxon>
        <taxon>Bacilli</taxon>
        <taxon>Bacillales</taxon>
        <taxon>Bacillaceae</taxon>
        <taxon>Priestia</taxon>
    </lineage>
</organism>
<dbReference type="Pfam" id="PF03466">
    <property type="entry name" value="LysR_substrate"/>
    <property type="match status" value="1"/>
</dbReference>
<evidence type="ECO:0000256" key="2">
    <source>
        <dbReference type="ARBA" id="ARBA00023015"/>
    </source>
</evidence>
<dbReference type="GO" id="GO:0003700">
    <property type="term" value="F:DNA-binding transcription factor activity"/>
    <property type="evidence" value="ECO:0007669"/>
    <property type="project" value="InterPro"/>
</dbReference>
<dbReference type="GO" id="GO:0003677">
    <property type="term" value="F:DNA binding"/>
    <property type="evidence" value="ECO:0007669"/>
    <property type="project" value="UniProtKB-KW"/>
</dbReference>
<dbReference type="KEGG" id="beo:BEH_17760"/>
<name>A0A0H4KLM7_9BACI</name>
<dbReference type="InterPro" id="IPR000847">
    <property type="entry name" value="LysR_HTH_N"/>
</dbReference>
<dbReference type="RefSeq" id="WP_046217783.1">
    <property type="nucleotide sequence ID" value="NZ_CP011974.1"/>
</dbReference>
<evidence type="ECO:0000256" key="3">
    <source>
        <dbReference type="ARBA" id="ARBA00023125"/>
    </source>
</evidence>
<dbReference type="GO" id="GO:0005829">
    <property type="term" value="C:cytosol"/>
    <property type="evidence" value="ECO:0007669"/>
    <property type="project" value="TreeGrafter"/>
</dbReference>
<dbReference type="PATRIC" id="fig|135735.6.peg.3780"/>
<comment type="similarity">
    <text evidence="1">Belongs to the LysR transcriptional regulatory family.</text>
</comment>
<dbReference type="PANTHER" id="PTHR30419">
    <property type="entry name" value="HTH-TYPE TRANSCRIPTIONAL REGULATOR YBHD"/>
    <property type="match status" value="1"/>
</dbReference>
<dbReference type="OrthoDB" id="63123at2"/>
<dbReference type="PROSITE" id="PS50931">
    <property type="entry name" value="HTH_LYSR"/>
    <property type="match status" value="1"/>
</dbReference>
<evidence type="ECO:0000313" key="5">
    <source>
        <dbReference type="EMBL" id="AKO93756.1"/>
    </source>
</evidence>
<evidence type="ECO:0000256" key="4">
    <source>
        <dbReference type="ARBA" id="ARBA00023163"/>
    </source>
</evidence>
<proteinExistence type="inferred from homology"/>
<evidence type="ECO:0000313" key="6">
    <source>
        <dbReference type="Proteomes" id="UP000036202"/>
    </source>
</evidence>
<dbReference type="Pfam" id="PF00126">
    <property type="entry name" value="HTH_1"/>
    <property type="match status" value="1"/>
</dbReference>
<dbReference type="PANTHER" id="PTHR30419:SF28">
    <property type="entry name" value="HTH-TYPE TRANSCRIPTIONAL REGULATOR BSDA"/>
    <property type="match status" value="1"/>
</dbReference>
<dbReference type="Proteomes" id="UP000036202">
    <property type="component" value="Chromosome"/>
</dbReference>
<dbReference type="EMBL" id="CP011974">
    <property type="protein sequence ID" value="AKO93756.1"/>
    <property type="molecule type" value="Genomic_DNA"/>
</dbReference>
<dbReference type="InterPro" id="IPR005119">
    <property type="entry name" value="LysR_subst-bd"/>
</dbReference>
<protein>
    <submittedName>
        <fullName evidence="5">LysR family transcriptional regulator</fullName>
    </submittedName>
</protein>
<dbReference type="CDD" id="cd05466">
    <property type="entry name" value="PBP2_LTTR_substrate"/>
    <property type="match status" value="1"/>
</dbReference>
<dbReference type="AlphaFoldDB" id="A0A0H4KLM7"/>
<dbReference type="InterPro" id="IPR036390">
    <property type="entry name" value="WH_DNA-bd_sf"/>
</dbReference>
<dbReference type="InterPro" id="IPR050950">
    <property type="entry name" value="HTH-type_LysR_regulators"/>
</dbReference>
<dbReference type="Gene3D" id="3.40.190.290">
    <property type="match status" value="1"/>
</dbReference>
<gene>
    <name evidence="5" type="ORF">BEH_17760</name>
</gene>
<accession>A0A0H4KLM7</accession>
<dbReference type="Gene3D" id="1.10.10.10">
    <property type="entry name" value="Winged helix-like DNA-binding domain superfamily/Winged helix DNA-binding domain"/>
    <property type="match status" value="1"/>
</dbReference>
<evidence type="ECO:0000256" key="1">
    <source>
        <dbReference type="ARBA" id="ARBA00009437"/>
    </source>
</evidence>
<keyword evidence="2" id="KW-0805">Transcription regulation</keyword>
<reference evidence="6" key="2">
    <citation type="submission" date="2015-06" db="EMBL/GenBank/DDBJ databases">
        <title>Genome Sequence of Bacillus endophyticus and Analysis of its Companion Mechanism in the Ketogulonigenium vulgare-Bacillus strain Consortium.</title>
        <authorList>
            <person name="Jia N."/>
            <person name="Du J."/>
            <person name="Ding M.-Z."/>
            <person name="Gao F."/>
            <person name="Yuan Y.-J."/>
        </authorList>
    </citation>
    <scope>NUCLEOTIDE SEQUENCE [LARGE SCALE GENOMIC DNA]</scope>
    <source>
        <strain evidence="6">Hbe603</strain>
    </source>
</reference>
<dbReference type="InterPro" id="IPR036388">
    <property type="entry name" value="WH-like_DNA-bd_sf"/>
</dbReference>
<dbReference type="PRINTS" id="PR00039">
    <property type="entry name" value="HTHLYSR"/>
</dbReference>
<keyword evidence="6" id="KW-1185">Reference proteome</keyword>